<proteinExistence type="predicted"/>
<evidence type="ECO:0000313" key="5">
    <source>
        <dbReference type="Proteomes" id="UP000054596"/>
    </source>
</evidence>
<keyword evidence="5" id="KW-1185">Reference proteome</keyword>
<sequence length="125" mass="13684">MRQPSGRSRRAFGGLGTNGQNEEIKPESVVLASELMRLPNLEGYLAFPGDLPIAKFKTESVTYTRRCRVPGIVSPDGEILGAAARYTVNGKTSIERTHKLVAAIFRHETSREVDPDLHTTPSCST</sequence>
<name>A0A158BLC2_9BURK</name>
<dbReference type="Pfam" id="PF08751">
    <property type="entry name" value="TrwC"/>
    <property type="match status" value="1"/>
</dbReference>
<reference evidence="4" key="1">
    <citation type="submission" date="2016-01" db="EMBL/GenBank/DDBJ databases">
        <authorList>
            <person name="Peeters C."/>
        </authorList>
    </citation>
    <scope>NUCLEOTIDE SEQUENCE [LARGE SCALE GENOMIC DNA]</scope>
    <source>
        <strain evidence="4">LMG 29325</strain>
    </source>
</reference>
<dbReference type="InterPro" id="IPR019476">
    <property type="entry name" value="T4SS_TraD_DNA-bd"/>
</dbReference>
<dbReference type="AlphaFoldDB" id="A0A158BLC2"/>
<evidence type="ECO:0000313" key="4">
    <source>
        <dbReference type="EMBL" id="SAK70107.1"/>
    </source>
</evidence>
<feature type="domain" description="TrwC relaxase" evidence="2">
    <location>
        <begin position="82"/>
        <end position="119"/>
    </location>
</feature>
<dbReference type="SUPFAM" id="SSF55464">
    <property type="entry name" value="Origin of replication-binding domain, RBD-like"/>
    <property type="match status" value="1"/>
</dbReference>
<protein>
    <submittedName>
        <fullName evidence="4">ATPase AAA</fullName>
    </submittedName>
</protein>
<gene>
    <name evidence="4" type="ORF">AWB82_04176</name>
</gene>
<evidence type="ECO:0000256" key="1">
    <source>
        <dbReference type="SAM" id="MobiDB-lite"/>
    </source>
</evidence>
<feature type="region of interest" description="Disordered" evidence="1">
    <location>
        <begin position="1"/>
        <end position="20"/>
    </location>
</feature>
<feature type="domain" description="Type IV secretion system coupling protein TraD DNA-binding" evidence="3">
    <location>
        <begin position="17"/>
        <end position="57"/>
    </location>
</feature>
<dbReference type="InterPro" id="IPR014862">
    <property type="entry name" value="TrwC"/>
</dbReference>
<dbReference type="STRING" id="1777143.AWB82_04176"/>
<evidence type="ECO:0000259" key="3">
    <source>
        <dbReference type="Pfam" id="PF10412"/>
    </source>
</evidence>
<organism evidence="4 5">
    <name type="scientific">Caballeronia glebae</name>
    <dbReference type="NCBI Taxonomy" id="1777143"/>
    <lineage>
        <taxon>Bacteria</taxon>
        <taxon>Pseudomonadati</taxon>
        <taxon>Pseudomonadota</taxon>
        <taxon>Betaproteobacteria</taxon>
        <taxon>Burkholderiales</taxon>
        <taxon>Burkholderiaceae</taxon>
        <taxon>Caballeronia</taxon>
    </lineage>
</organism>
<dbReference type="EMBL" id="FCOJ02000031">
    <property type="protein sequence ID" value="SAK70107.1"/>
    <property type="molecule type" value="Genomic_DNA"/>
</dbReference>
<comment type="caution">
    <text evidence="4">The sequence shown here is derived from an EMBL/GenBank/DDBJ whole genome shotgun (WGS) entry which is preliminary data.</text>
</comment>
<evidence type="ECO:0000259" key="2">
    <source>
        <dbReference type="Pfam" id="PF08751"/>
    </source>
</evidence>
<dbReference type="Proteomes" id="UP000054596">
    <property type="component" value="Unassembled WGS sequence"/>
</dbReference>
<accession>A0A158BLC2</accession>
<dbReference type="Pfam" id="PF10412">
    <property type="entry name" value="TrwB_AAD_bind"/>
    <property type="match status" value="1"/>
</dbReference>